<name>A0A0A3I1T8_9BACL</name>
<sequence>MWMSLLFAKYSEFLFKTIDNCVQLLHIRFNIKQLNEDEYVKPYWQESDVHRLKDIVQKGLPNLLRQLLAKLDADSSVMSTSGNCFCIPI</sequence>
<gene>
    <name evidence="1" type="ORF">CD33_02950</name>
</gene>
<evidence type="ECO:0000313" key="1">
    <source>
        <dbReference type="EMBL" id="KGR77465.1"/>
    </source>
</evidence>
<reference evidence="1 2" key="1">
    <citation type="submission" date="2014-02" db="EMBL/GenBank/DDBJ databases">
        <title>Draft genome sequence of Lysinibacillus sinduriensis JCM 15800.</title>
        <authorList>
            <person name="Zhang F."/>
            <person name="Wang G."/>
            <person name="Zhang L."/>
        </authorList>
    </citation>
    <scope>NUCLEOTIDE SEQUENCE [LARGE SCALE GENOMIC DNA]</scope>
    <source>
        <strain evidence="1 2">JCM 15800</strain>
    </source>
</reference>
<organism evidence="1 2">
    <name type="scientific">Ureibacillus sinduriensis BLB-1 = JCM 15800</name>
    <dbReference type="NCBI Taxonomy" id="1384057"/>
    <lineage>
        <taxon>Bacteria</taxon>
        <taxon>Bacillati</taxon>
        <taxon>Bacillota</taxon>
        <taxon>Bacilli</taxon>
        <taxon>Bacillales</taxon>
        <taxon>Caryophanaceae</taxon>
        <taxon>Ureibacillus</taxon>
    </lineage>
</organism>
<protein>
    <submittedName>
        <fullName evidence="1">Uncharacterized protein</fullName>
    </submittedName>
</protein>
<evidence type="ECO:0000313" key="2">
    <source>
        <dbReference type="Proteomes" id="UP000030408"/>
    </source>
</evidence>
<dbReference type="AlphaFoldDB" id="A0A0A3I1T8"/>
<dbReference type="EMBL" id="JPVO01000038">
    <property type="protein sequence ID" value="KGR77465.1"/>
    <property type="molecule type" value="Genomic_DNA"/>
</dbReference>
<accession>A0A0A3I1T8</accession>
<keyword evidence="2" id="KW-1185">Reference proteome</keyword>
<proteinExistence type="predicted"/>
<dbReference type="Proteomes" id="UP000030408">
    <property type="component" value="Unassembled WGS sequence"/>
</dbReference>
<comment type="caution">
    <text evidence="1">The sequence shown here is derived from an EMBL/GenBank/DDBJ whole genome shotgun (WGS) entry which is preliminary data.</text>
</comment>